<protein>
    <submittedName>
        <fullName evidence="1">14215_t:CDS:1</fullName>
    </submittedName>
</protein>
<comment type="caution">
    <text evidence="1">The sequence shown here is derived from an EMBL/GenBank/DDBJ whole genome shotgun (WGS) entry which is preliminary data.</text>
</comment>
<proteinExistence type="predicted"/>
<reference evidence="1" key="1">
    <citation type="submission" date="2021-06" db="EMBL/GenBank/DDBJ databases">
        <authorList>
            <person name="Kallberg Y."/>
            <person name="Tangrot J."/>
            <person name="Rosling A."/>
        </authorList>
    </citation>
    <scope>NUCLEOTIDE SEQUENCE</scope>
    <source>
        <strain evidence="1">MA461A</strain>
    </source>
</reference>
<dbReference type="Proteomes" id="UP000789920">
    <property type="component" value="Unassembled WGS sequence"/>
</dbReference>
<evidence type="ECO:0000313" key="2">
    <source>
        <dbReference type="Proteomes" id="UP000789920"/>
    </source>
</evidence>
<keyword evidence="2" id="KW-1185">Reference proteome</keyword>
<gene>
    <name evidence="1" type="ORF">RPERSI_LOCUS16167</name>
</gene>
<organism evidence="1 2">
    <name type="scientific">Racocetra persica</name>
    <dbReference type="NCBI Taxonomy" id="160502"/>
    <lineage>
        <taxon>Eukaryota</taxon>
        <taxon>Fungi</taxon>
        <taxon>Fungi incertae sedis</taxon>
        <taxon>Mucoromycota</taxon>
        <taxon>Glomeromycotina</taxon>
        <taxon>Glomeromycetes</taxon>
        <taxon>Diversisporales</taxon>
        <taxon>Gigasporaceae</taxon>
        <taxon>Racocetra</taxon>
    </lineage>
</organism>
<dbReference type="EMBL" id="CAJVQC010039637">
    <property type="protein sequence ID" value="CAG8768981.1"/>
    <property type="molecule type" value="Genomic_DNA"/>
</dbReference>
<evidence type="ECO:0000313" key="1">
    <source>
        <dbReference type="EMBL" id="CAG8768981.1"/>
    </source>
</evidence>
<sequence>MDNESTSTTDKSLINRLKLHLESQKTHWIILFFVAMDVLCFMTMIIITLLWPNADQEEHWIIETLTVIAFGINAIFLLEIILNFIVFGLAYFTKGPHWVLHIFDAILVFATFILEVSLHGKQREVVGLLIIFRFWRLIKVVGTVAVGVGTYNEQQEEKFRNENKQLEEELERMVAVVREIAKEDNWNDERMEKVFQGSDVKLAVGFNSH</sequence>
<name>A0ACA9QY70_9GLOM</name>
<accession>A0ACA9QY70</accession>